<dbReference type="RefSeq" id="WP_136930177.1">
    <property type="nucleotide sequence ID" value="NZ_SSMQ01000016.1"/>
</dbReference>
<dbReference type="AlphaFoldDB" id="A0A4U1JBZ2"/>
<sequence length="181" mass="18482">MSKRSNKFISLTMVGLASLAALAFGVAGCSDEGTNGDDSCYDYGSFDKTAPAVAFTKDVLPIFRNSCGIGGAACHGAVSGQPGQPYLGPANGPTDPTPAEIDAIFAQNVGVAATKATGMKIVEANSPETSFLMHKMDGTLTCAAVVCDAACGGTMPLTGDLLPQASRDTVRRWIAQGAKKD</sequence>
<evidence type="ECO:0000313" key="2">
    <source>
        <dbReference type="EMBL" id="TKD07581.1"/>
    </source>
</evidence>
<accession>A0A4U1JBZ2</accession>
<evidence type="ECO:0000256" key="1">
    <source>
        <dbReference type="SAM" id="SignalP"/>
    </source>
</evidence>
<feature type="signal peptide" evidence="1">
    <location>
        <begin position="1"/>
        <end position="23"/>
    </location>
</feature>
<proteinExistence type="predicted"/>
<evidence type="ECO:0008006" key="4">
    <source>
        <dbReference type="Google" id="ProtNLM"/>
    </source>
</evidence>
<evidence type="ECO:0000313" key="3">
    <source>
        <dbReference type="Proteomes" id="UP000309215"/>
    </source>
</evidence>
<keyword evidence="3" id="KW-1185">Reference proteome</keyword>
<dbReference type="Proteomes" id="UP000309215">
    <property type="component" value="Unassembled WGS sequence"/>
</dbReference>
<gene>
    <name evidence="2" type="ORF">E8A74_17610</name>
</gene>
<keyword evidence="1" id="KW-0732">Signal</keyword>
<dbReference type="PROSITE" id="PS51257">
    <property type="entry name" value="PROKAR_LIPOPROTEIN"/>
    <property type="match status" value="1"/>
</dbReference>
<feature type="chain" id="PRO_5020455157" description="Lipoprotein" evidence="1">
    <location>
        <begin position="24"/>
        <end position="181"/>
    </location>
</feature>
<name>A0A4U1JBZ2_9BACT</name>
<reference evidence="2 3" key="1">
    <citation type="submission" date="2019-04" db="EMBL/GenBank/DDBJ databases">
        <authorList>
            <person name="Li Y."/>
            <person name="Wang J."/>
        </authorList>
    </citation>
    <scope>NUCLEOTIDE SEQUENCE [LARGE SCALE GENOMIC DNA]</scope>
    <source>
        <strain evidence="2 3">DSM 14668</strain>
    </source>
</reference>
<dbReference type="OrthoDB" id="9809746at2"/>
<organism evidence="2 3">
    <name type="scientific">Polyangium fumosum</name>
    <dbReference type="NCBI Taxonomy" id="889272"/>
    <lineage>
        <taxon>Bacteria</taxon>
        <taxon>Pseudomonadati</taxon>
        <taxon>Myxococcota</taxon>
        <taxon>Polyangia</taxon>
        <taxon>Polyangiales</taxon>
        <taxon>Polyangiaceae</taxon>
        <taxon>Polyangium</taxon>
    </lineage>
</organism>
<comment type="caution">
    <text evidence="2">The sequence shown here is derived from an EMBL/GenBank/DDBJ whole genome shotgun (WGS) entry which is preliminary data.</text>
</comment>
<dbReference type="EMBL" id="SSMQ01000016">
    <property type="protein sequence ID" value="TKD07581.1"/>
    <property type="molecule type" value="Genomic_DNA"/>
</dbReference>
<protein>
    <recommendedName>
        <fullName evidence="4">Lipoprotein</fullName>
    </recommendedName>
</protein>